<dbReference type="EMBL" id="JARJCM010000280">
    <property type="protein sequence ID" value="KAJ7019901.1"/>
    <property type="molecule type" value="Genomic_DNA"/>
</dbReference>
<gene>
    <name evidence="2" type="ORF">C8F04DRAFT_1275728</name>
</gene>
<keyword evidence="3" id="KW-1185">Reference proteome</keyword>
<sequence>MSRRIPNPPGTRPCCTMPYYPSPNVDTELHSDSAETNFYVVERGFVVGTYTEAKLATQQVEGYRGGYRVKFPRFEDAKVQWAAMCAAEHGFICPVAAAEAQFLSPTASVSTAVSSTNTASFGAAQRKFVQDAVSGKPTPLPGVQATTSIPASSQPAPKPKPPLAAYANSGSRPTCKTESTTAGNGFGTGASLSSHTYYCLFLLPSLPPLLLS</sequence>
<protein>
    <submittedName>
        <fullName evidence="2">Uncharacterized protein</fullName>
    </submittedName>
</protein>
<evidence type="ECO:0000256" key="1">
    <source>
        <dbReference type="SAM" id="MobiDB-lite"/>
    </source>
</evidence>
<evidence type="ECO:0000313" key="3">
    <source>
        <dbReference type="Proteomes" id="UP001218188"/>
    </source>
</evidence>
<accession>A0AAD6S408</accession>
<feature type="region of interest" description="Disordered" evidence="1">
    <location>
        <begin position="133"/>
        <end position="178"/>
    </location>
</feature>
<feature type="compositionally biased region" description="Polar residues" evidence="1">
    <location>
        <begin position="168"/>
        <end position="178"/>
    </location>
</feature>
<reference evidence="2" key="1">
    <citation type="submission" date="2023-03" db="EMBL/GenBank/DDBJ databases">
        <title>Massive genome expansion in bonnet fungi (Mycena s.s.) driven by repeated elements and novel gene families across ecological guilds.</title>
        <authorList>
            <consortium name="Lawrence Berkeley National Laboratory"/>
            <person name="Harder C.B."/>
            <person name="Miyauchi S."/>
            <person name="Viragh M."/>
            <person name="Kuo A."/>
            <person name="Thoen E."/>
            <person name="Andreopoulos B."/>
            <person name="Lu D."/>
            <person name="Skrede I."/>
            <person name="Drula E."/>
            <person name="Henrissat B."/>
            <person name="Morin E."/>
            <person name="Kohler A."/>
            <person name="Barry K."/>
            <person name="LaButti K."/>
            <person name="Morin E."/>
            <person name="Salamov A."/>
            <person name="Lipzen A."/>
            <person name="Mereny Z."/>
            <person name="Hegedus B."/>
            <person name="Baldrian P."/>
            <person name="Stursova M."/>
            <person name="Weitz H."/>
            <person name="Taylor A."/>
            <person name="Grigoriev I.V."/>
            <person name="Nagy L.G."/>
            <person name="Martin F."/>
            <person name="Kauserud H."/>
        </authorList>
    </citation>
    <scope>NUCLEOTIDE SEQUENCE</scope>
    <source>
        <strain evidence="2">CBHHK200</strain>
    </source>
</reference>
<evidence type="ECO:0000313" key="2">
    <source>
        <dbReference type="EMBL" id="KAJ7019901.1"/>
    </source>
</evidence>
<dbReference type="InterPro" id="IPR009027">
    <property type="entry name" value="Ribosomal_bL9/RNase_H1_N"/>
</dbReference>
<dbReference type="SUPFAM" id="SSF55658">
    <property type="entry name" value="L9 N-domain-like"/>
    <property type="match status" value="1"/>
</dbReference>
<proteinExistence type="predicted"/>
<dbReference type="Proteomes" id="UP001218188">
    <property type="component" value="Unassembled WGS sequence"/>
</dbReference>
<dbReference type="AlphaFoldDB" id="A0AAD6S408"/>
<organism evidence="2 3">
    <name type="scientific">Mycena alexandri</name>
    <dbReference type="NCBI Taxonomy" id="1745969"/>
    <lineage>
        <taxon>Eukaryota</taxon>
        <taxon>Fungi</taxon>
        <taxon>Dikarya</taxon>
        <taxon>Basidiomycota</taxon>
        <taxon>Agaricomycotina</taxon>
        <taxon>Agaricomycetes</taxon>
        <taxon>Agaricomycetidae</taxon>
        <taxon>Agaricales</taxon>
        <taxon>Marasmiineae</taxon>
        <taxon>Mycenaceae</taxon>
        <taxon>Mycena</taxon>
    </lineage>
</organism>
<name>A0AAD6S408_9AGAR</name>
<comment type="caution">
    <text evidence="2">The sequence shown here is derived from an EMBL/GenBank/DDBJ whole genome shotgun (WGS) entry which is preliminary data.</text>
</comment>